<reference evidence="2 3" key="1">
    <citation type="submission" date="2021-06" db="EMBL/GenBank/DDBJ databases">
        <title>Caerostris extrusa draft genome.</title>
        <authorList>
            <person name="Kono N."/>
            <person name="Arakawa K."/>
        </authorList>
    </citation>
    <scope>NUCLEOTIDE SEQUENCE [LARGE SCALE GENOMIC DNA]</scope>
</reference>
<evidence type="ECO:0000313" key="2">
    <source>
        <dbReference type="EMBL" id="GIX82759.1"/>
    </source>
</evidence>
<dbReference type="Proteomes" id="UP001054945">
    <property type="component" value="Unassembled WGS sequence"/>
</dbReference>
<dbReference type="AlphaFoldDB" id="A0AAV4NEH8"/>
<proteinExistence type="predicted"/>
<protein>
    <submittedName>
        <fullName evidence="2">Uncharacterized protein</fullName>
    </submittedName>
</protein>
<dbReference type="EMBL" id="BPLR01020811">
    <property type="protein sequence ID" value="GIX82759.1"/>
    <property type="molecule type" value="Genomic_DNA"/>
</dbReference>
<feature type="region of interest" description="Disordered" evidence="1">
    <location>
        <begin position="67"/>
        <end position="92"/>
    </location>
</feature>
<evidence type="ECO:0000256" key="1">
    <source>
        <dbReference type="SAM" id="MobiDB-lite"/>
    </source>
</evidence>
<name>A0AAV4NEH8_CAEEX</name>
<sequence length="92" mass="11092">MLRTDRKAYVPYSIFSIKEKEEKKGHHFSQTREKCNFCKEDWNEKKKKKKMKTQSVLWKTEKEVNRGRDGCNKKKKGRRLERNAVLAPELSF</sequence>
<comment type="caution">
    <text evidence="2">The sequence shown here is derived from an EMBL/GenBank/DDBJ whole genome shotgun (WGS) entry which is preliminary data.</text>
</comment>
<accession>A0AAV4NEH8</accession>
<keyword evidence="3" id="KW-1185">Reference proteome</keyword>
<gene>
    <name evidence="2" type="ORF">CEXT_653751</name>
</gene>
<evidence type="ECO:0000313" key="3">
    <source>
        <dbReference type="Proteomes" id="UP001054945"/>
    </source>
</evidence>
<organism evidence="2 3">
    <name type="scientific">Caerostris extrusa</name>
    <name type="common">Bark spider</name>
    <name type="synonym">Caerostris bankana</name>
    <dbReference type="NCBI Taxonomy" id="172846"/>
    <lineage>
        <taxon>Eukaryota</taxon>
        <taxon>Metazoa</taxon>
        <taxon>Ecdysozoa</taxon>
        <taxon>Arthropoda</taxon>
        <taxon>Chelicerata</taxon>
        <taxon>Arachnida</taxon>
        <taxon>Araneae</taxon>
        <taxon>Araneomorphae</taxon>
        <taxon>Entelegynae</taxon>
        <taxon>Araneoidea</taxon>
        <taxon>Araneidae</taxon>
        <taxon>Caerostris</taxon>
    </lineage>
</organism>